<feature type="binding site" evidence="1">
    <location>
        <begin position="143"/>
        <end position="144"/>
    </location>
    <ligand>
        <name>S-adenosyl-L-methionine</name>
        <dbReference type="ChEBI" id="CHEBI:59789"/>
    </ligand>
</feature>
<dbReference type="OrthoDB" id="9791274at2"/>
<evidence type="ECO:0000313" key="3">
    <source>
        <dbReference type="Proteomes" id="UP000066624"/>
    </source>
</evidence>
<keyword evidence="1 2" id="KW-0808">Transferase</keyword>
<dbReference type="EC" id="2.1.1.266" evidence="1"/>
<feature type="binding site" evidence="1">
    <location>
        <position position="118"/>
    </location>
    <ligand>
        <name>S-adenosyl-L-methionine</name>
        <dbReference type="ChEBI" id="CHEBI:59789"/>
    </ligand>
</feature>
<keyword evidence="1" id="KW-0698">rRNA processing</keyword>
<comment type="function">
    <text evidence="1">Specifically methylates the adenine in position 2030 of 23S rRNA.</text>
</comment>
<gene>
    <name evidence="1" type="primary">rlmJ</name>
    <name evidence="2" type="ORF">WM2015_204</name>
</gene>
<dbReference type="GO" id="GO:0005829">
    <property type="term" value="C:cytosol"/>
    <property type="evidence" value="ECO:0007669"/>
    <property type="project" value="TreeGrafter"/>
</dbReference>
<protein>
    <recommendedName>
        <fullName evidence="1">Ribosomal RNA large subunit methyltransferase J</fullName>
        <ecNumber evidence="1">2.1.1.266</ecNumber>
    </recommendedName>
    <alternativeName>
        <fullName evidence="1">23S rRNA (adenine(2030)-N6)-methyltransferase</fullName>
    </alternativeName>
    <alternativeName>
        <fullName evidence="1">23S rRNA m6A2030 methyltransferase</fullName>
    </alternativeName>
</protein>
<dbReference type="KEGG" id="wma:WM2015_204"/>
<comment type="catalytic activity">
    <reaction evidence="1">
        <text>adenosine(2030) in 23S rRNA + S-adenosyl-L-methionine = N(6)-methyladenosine(2030) in 23S rRNA + S-adenosyl-L-homocysteine + H(+)</text>
        <dbReference type="Rhea" id="RHEA:43736"/>
        <dbReference type="Rhea" id="RHEA-COMP:10668"/>
        <dbReference type="Rhea" id="RHEA-COMP:10669"/>
        <dbReference type="ChEBI" id="CHEBI:15378"/>
        <dbReference type="ChEBI" id="CHEBI:57856"/>
        <dbReference type="ChEBI" id="CHEBI:59789"/>
        <dbReference type="ChEBI" id="CHEBI:74411"/>
        <dbReference type="ChEBI" id="CHEBI:74449"/>
        <dbReference type="EC" id="2.1.1.266"/>
    </reaction>
</comment>
<dbReference type="Pfam" id="PF04378">
    <property type="entry name" value="RsmJ"/>
    <property type="match status" value="1"/>
</dbReference>
<dbReference type="PANTHER" id="PTHR37426:SF1">
    <property type="entry name" value="RIBOSOMAL RNA LARGE SUBUNIT METHYLTRANSFERASE J"/>
    <property type="match status" value="1"/>
</dbReference>
<organism evidence="2 3">
    <name type="scientific">Wenzhouxiangella marina</name>
    <dbReference type="NCBI Taxonomy" id="1579979"/>
    <lineage>
        <taxon>Bacteria</taxon>
        <taxon>Pseudomonadati</taxon>
        <taxon>Pseudomonadota</taxon>
        <taxon>Gammaproteobacteria</taxon>
        <taxon>Chromatiales</taxon>
        <taxon>Wenzhouxiangellaceae</taxon>
        <taxon>Wenzhouxiangella</taxon>
    </lineage>
</organism>
<feature type="binding site" evidence="1">
    <location>
        <position position="19"/>
    </location>
    <ligand>
        <name>S-adenosyl-L-methionine</name>
        <dbReference type="ChEBI" id="CHEBI:59789"/>
    </ligand>
</feature>
<keyword evidence="1" id="KW-0694">RNA-binding</keyword>
<accession>A0A0K0XSD2</accession>
<dbReference type="PANTHER" id="PTHR37426">
    <property type="entry name" value="RIBOSOMAL RNA LARGE SUBUNIT METHYLTRANSFERASE J"/>
    <property type="match status" value="1"/>
</dbReference>
<keyword evidence="1 2" id="KW-0489">Methyltransferase</keyword>
<dbReference type="GO" id="GO:0036307">
    <property type="term" value="F:23S rRNA (adenine(2030)-N(6))-methyltransferase activity"/>
    <property type="evidence" value="ECO:0007669"/>
    <property type="project" value="UniProtKB-UniRule"/>
</dbReference>
<dbReference type="SUPFAM" id="SSF53335">
    <property type="entry name" value="S-adenosyl-L-methionine-dependent methyltransferases"/>
    <property type="match status" value="1"/>
</dbReference>
<dbReference type="HAMAP" id="MF_00934">
    <property type="entry name" value="23SrRNA_methyltr_J"/>
    <property type="match status" value="1"/>
</dbReference>
<dbReference type="Gene3D" id="3.40.50.150">
    <property type="entry name" value="Vaccinia Virus protein VP39"/>
    <property type="match status" value="1"/>
</dbReference>
<feature type="binding site" evidence="1">
    <location>
        <position position="100"/>
    </location>
    <ligand>
        <name>S-adenosyl-L-methionine</name>
        <dbReference type="ChEBI" id="CHEBI:59789"/>
    </ligand>
</feature>
<comment type="similarity">
    <text evidence="1">Belongs to the RlmJ family.</text>
</comment>
<dbReference type="EMBL" id="CP012154">
    <property type="protein sequence ID" value="AKS40593.1"/>
    <property type="molecule type" value="Genomic_DNA"/>
</dbReference>
<feature type="binding site" evidence="1">
    <location>
        <position position="42"/>
    </location>
    <ligand>
        <name>S-adenosyl-L-methionine</name>
        <dbReference type="ChEBI" id="CHEBI:59789"/>
    </ligand>
</feature>
<feature type="site" description="Interaction with substrate rRNA" evidence="1">
    <location>
        <position position="4"/>
    </location>
</feature>
<dbReference type="InterPro" id="IPR007473">
    <property type="entry name" value="RlmJ"/>
</dbReference>
<feature type="binding site" evidence="1">
    <location>
        <position position="164"/>
    </location>
    <ligand>
        <name>S-adenosyl-L-methionine</name>
        <dbReference type="ChEBI" id="CHEBI:59789"/>
    </ligand>
</feature>
<dbReference type="RefSeq" id="WP_049724292.1">
    <property type="nucleotide sequence ID" value="NZ_CP012154.1"/>
</dbReference>
<evidence type="ECO:0000256" key="1">
    <source>
        <dbReference type="HAMAP-Rule" id="MF_00934"/>
    </source>
</evidence>
<dbReference type="GO" id="GO:0070475">
    <property type="term" value="P:rRNA base methylation"/>
    <property type="evidence" value="ECO:0007669"/>
    <property type="project" value="UniProtKB-UniRule"/>
</dbReference>
<evidence type="ECO:0000313" key="2">
    <source>
        <dbReference type="EMBL" id="AKS40593.1"/>
    </source>
</evidence>
<dbReference type="InterPro" id="IPR029063">
    <property type="entry name" value="SAM-dependent_MTases_sf"/>
</dbReference>
<dbReference type="PATRIC" id="fig|1579979.3.peg.209"/>
<sequence length="269" mass="30245">MLSYRHGFHAGNPADVFKHAVQIALVRAMQEKPAGITIIDTHSGPARYDLSSEWALKTREFEPGIARLWNDSVGLEALQDYLDQVRVHNPDGRLRIYPGSPLISAGLLRPVDRLVLCELHPAEQQALSACFAGQAQVQIEAGDGYQAMQRHLPPATSRGLVMIDPSYELRDELDTMGKALRQALRRFAHGVYLIWYPQIEGRDLPIDSLRESLDLGPEAWLDLYVEFPPEQRLGRMHGCGMVVINPPYRARERLIELTRKGFGGTVHHV</sequence>
<dbReference type="GO" id="GO:0003723">
    <property type="term" value="F:RNA binding"/>
    <property type="evidence" value="ECO:0007669"/>
    <property type="project" value="UniProtKB-UniRule"/>
</dbReference>
<name>A0A0K0XSD2_9GAMM</name>
<reference evidence="2 3" key="1">
    <citation type="submission" date="2015-07" db="EMBL/GenBank/DDBJ databases">
        <authorList>
            <person name="Noorani M."/>
        </authorList>
    </citation>
    <scope>NUCLEOTIDE SEQUENCE [LARGE SCALE GENOMIC DNA]</scope>
    <source>
        <strain evidence="2 3">KCTC 42284</strain>
    </source>
</reference>
<dbReference type="Proteomes" id="UP000066624">
    <property type="component" value="Chromosome"/>
</dbReference>
<keyword evidence="3" id="KW-1185">Reference proteome</keyword>
<comment type="subunit">
    <text evidence="1">Monomer.</text>
</comment>
<keyword evidence="1" id="KW-0949">S-adenosyl-L-methionine</keyword>
<feature type="active site" description="Proton acceptor" evidence="1">
    <location>
        <position position="164"/>
    </location>
</feature>
<proteinExistence type="inferred from homology"/>
<dbReference type="AlphaFoldDB" id="A0A0K0XSD2"/>
<dbReference type="STRING" id="1579979.WM2015_204"/>